<dbReference type="Gene3D" id="2.130.10.10">
    <property type="entry name" value="YVTN repeat-like/Quinoprotein amine dehydrogenase"/>
    <property type="match status" value="1"/>
</dbReference>
<reference evidence="1" key="1">
    <citation type="submission" date="2022-05" db="EMBL/GenBank/DDBJ databases">
        <title>The Musa troglodytarum L. genome provides insights into the mechanism of non-climacteric behaviour and enrichment of carotenoids.</title>
        <authorList>
            <person name="Wang J."/>
        </authorList>
    </citation>
    <scope>NUCLEOTIDE SEQUENCE</scope>
    <source>
        <tissue evidence="1">Leaf</tissue>
    </source>
</reference>
<dbReference type="InterPro" id="IPR015943">
    <property type="entry name" value="WD40/YVTN_repeat-like_dom_sf"/>
</dbReference>
<gene>
    <name evidence="1" type="ORF">MUK42_26986</name>
</gene>
<organism evidence="1 2">
    <name type="scientific">Musa troglodytarum</name>
    <name type="common">fe'i banana</name>
    <dbReference type="NCBI Taxonomy" id="320322"/>
    <lineage>
        <taxon>Eukaryota</taxon>
        <taxon>Viridiplantae</taxon>
        <taxon>Streptophyta</taxon>
        <taxon>Embryophyta</taxon>
        <taxon>Tracheophyta</taxon>
        <taxon>Spermatophyta</taxon>
        <taxon>Magnoliopsida</taxon>
        <taxon>Liliopsida</taxon>
        <taxon>Zingiberales</taxon>
        <taxon>Musaceae</taxon>
        <taxon>Musa</taxon>
    </lineage>
</organism>
<dbReference type="EMBL" id="CP097503">
    <property type="protein sequence ID" value="URD78778.1"/>
    <property type="molecule type" value="Genomic_DNA"/>
</dbReference>
<accession>A0A9E7JF31</accession>
<proteinExistence type="predicted"/>
<sequence length="96" mass="10736">MVTTCTWTSSIWWRNRDRCIRCGIHANSQLSCIDTGSQLATLTGHTYRVLYLAISPDGQVTLTTETWSPPSLISLVNAGLYLHDFSKDLDDSNESK</sequence>
<evidence type="ECO:0000313" key="2">
    <source>
        <dbReference type="Proteomes" id="UP001055439"/>
    </source>
</evidence>
<protein>
    <submittedName>
        <fullName evidence="1">WD domain, G-beta repeat</fullName>
    </submittedName>
</protein>
<evidence type="ECO:0000313" key="1">
    <source>
        <dbReference type="EMBL" id="URD78778.1"/>
    </source>
</evidence>
<dbReference type="Proteomes" id="UP001055439">
    <property type="component" value="Chromosome 10"/>
</dbReference>
<dbReference type="AlphaFoldDB" id="A0A9E7JF31"/>
<keyword evidence="2" id="KW-1185">Reference proteome</keyword>
<name>A0A9E7JF31_9LILI</name>
<dbReference type="OrthoDB" id="1589107at2759"/>